<dbReference type="Proteomes" id="UP000492821">
    <property type="component" value="Unassembled WGS sequence"/>
</dbReference>
<feature type="compositionally biased region" description="Polar residues" evidence="1">
    <location>
        <begin position="15"/>
        <end position="34"/>
    </location>
</feature>
<evidence type="ECO:0000313" key="2">
    <source>
        <dbReference type="Proteomes" id="UP000492821"/>
    </source>
</evidence>
<organism evidence="2 3">
    <name type="scientific">Panagrellus redivivus</name>
    <name type="common">Microworm</name>
    <dbReference type="NCBI Taxonomy" id="6233"/>
    <lineage>
        <taxon>Eukaryota</taxon>
        <taxon>Metazoa</taxon>
        <taxon>Ecdysozoa</taxon>
        <taxon>Nematoda</taxon>
        <taxon>Chromadorea</taxon>
        <taxon>Rhabditida</taxon>
        <taxon>Tylenchina</taxon>
        <taxon>Panagrolaimomorpha</taxon>
        <taxon>Panagrolaimoidea</taxon>
        <taxon>Panagrolaimidae</taxon>
        <taxon>Panagrellus</taxon>
    </lineage>
</organism>
<sequence>MAPQLVAKYGRRPLKQTNAHHPAQSQNPRRSAANNPCPDSRQRNRRGVDTSVVRHPQREDRPAFHKRRSNGRQLCHPSNPTLYPSHTDRRSTKNTKVTETNTKKYDAKTSTNITQPKNPTMAKKAKEDFIGKFNLAKVVTAVVSPNAEPSKEPLQFGTLLSTDV</sequence>
<name>A0A7E4VEP2_PANRE</name>
<proteinExistence type="predicted"/>
<feature type="region of interest" description="Disordered" evidence="1">
    <location>
        <begin position="1"/>
        <end position="98"/>
    </location>
</feature>
<accession>A0A7E4VEP2</accession>
<protein>
    <submittedName>
        <fullName evidence="3">Gag-pol polyprotein</fullName>
    </submittedName>
</protein>
<keyword evidence="2" id="KW-1185">Reference proteome</keyword>
<evidence type="ECO:0000313" key="3">
    <source>
        <dbReference type="WBParaSite" id="Pan_g19929.t1"/>
    </source>
</evidence>
<dbReference type="WBParaSite" id="Pan_g19929.t1">
    <property type="protein sequence ID" value="Pan_g19929.t1"/>
    <property type="gene ID" value="Pan_g19929"/>
</dbReference>
<dbReference type="AlphaFoldDB" id="A0A7E4VEP2"/>
<reference evidence="2" key="1">
    <citation type="journal article" date="2013" name="Genetics">
        <title>The draft genome and transcriptome of Panagrellus redivivus are shaped by the harsh demands of a free-living lifestyle.</title>
        <authorList>
            <person name="Srinivasan J."/>
            <person name="Dillman A.R."/>
            <person name="Macchietto M.G."/>
            <person name="Heikkinen L."/>
            <person name="Lakso M."/>
            <person name="Fracchia K.M."/>
            <person name="Antoshechkin I."/>
            <person name="Mortazavi A."/>
            <person name="Wong G."/>
            <person name="Sternberg P.W."/>
        </authorList>
    </citation>
    <scope>NUCLEOTIDE SEQUENCE [LARGE SCALE GENOMIC DNA]</scope>
    <source>
        <strain evidence="2">MT8872</strain>
    </source>
</reference>
<reference evidence="3" key="2">
    <citation type="submission" date="2020-10" db="UniProtKB">
        <authorList>
            <consortium name="WormBaseParasite"/>
        </authorList>
    </citation>
    <scope>IDENTIFICATION</scope>
</reference>
<evidence type="ECO:0000256" key="1">
    <source>
        <dbReference type="SAM" id="MobiDB-lite"/>
    </source>
</evidence>